<dbReference type="GO" id="GO:0003678">
    <property type="term" value="F:DNA helicase activity"/>
    <property type="evidence" value="ECO:0007669"/>
    <property type="project" value="UniProtKB-ARBA"/>
</dbReference>
<evidence type="ECO:0000259" key="3">
    <source>
        <dbReference type="Pfam" id="PF13086"/>
    </source>
</evidence>
<keyword evidence="1" id="KW-0347">Helicase</keyword>
<dbReference type="SUPFAM" id="SSF52540">
    <property type="entry name" value="P-loop containing nucleoside triphosphate hydrolases"/>
    <property type="match status" value="1"/>
</dbReference>
<feature type="compositionally biased region" description="Basic residues" evidence="2">
    <location>
        <begin position="339"/>
        <end position="348"/>
    </location>
</feature>
<keyword evidence="6" id="KW-1185">Reference proteome</keyword>
<keyword evidence="1" id="KW-0067">ATP-binding</keyword>
<dbReference type="InterPro" id="IPR045055">
    <property type="entry name" value="DNA2/NAM7-like"/>
</dbReference>
<dbReference type="Gene3D" id="3.40.50.300">
    <property type="entry name" value="P-loop containing nucleotide triphosphate hydrolases"/>
    <property type="match status" value="2"/>
</dbReference>
<feature type="domain" description="DNA2/NAM7 helicase-like C-terminal" evidence="4">
    <location>
        <begin position="883"/>
        <end position="1106"/>
    </location>
</feature>
<dbReference type="PANTHER" id="PTHR10887:SF317">
    <property type="entry name" value="ATP-DEPENDENT RNA HELICASE ECM32-RELATED"/>
    <property type="match status" value="1"/>
</dbReference>
<evidence type="ECO:0000313" key="6">
    <source>
        <dbReference type="Proteomes" id="UP000292447"/>
    </source>
</evidence>
<keyword evidence="1" id="KW-0547">Nucleotide-binding</keyword>
<keyword evidence="1" id="KW-0378">Hydrolase</keyword>
<feature type="compositionally biased region" description="Basic and acidic residues" evidence="2">
    <location>
        <begin position="422"/>
        <end position="443"/>
    </location>
</feature>
<feature type="compositionally biased region" description="Basic and acidic residues" evidence="2">
    <location>
        <begin position="361"/>
        <end position="398"/>
    </location>
</feature>
<feature type="compositionally biased region" description="Basic and acidic residues" evidence="2">
    <location>
        <begin position="187"/>
        <end position="223"/>
    </location>
</feature>
<dbReference type="Pfam" id="PF13087">
    <property type="entry name" value="AAA_12"/>
    <property type="match status" value="1"/>
</dbReference>
<dbReference type="InterPro" id="IPR047187">
    <property type="entry name" value="SF1_C_Upf1"/>
</dbReference>
<feature type="domain" description="DNA2/NAM7 helicase helicase" evidence="3">
    <location>
        <begin position="671"/>
        <end position="794"/>
    </location>
</feature>
<evidence type="ECO:0000256" key="2">
    <source>
        <dbReference type="SAM" id="MobiDB-lite"/>
    </source>
</evidence>
<dbReference type="Proteomes" id="UP000292447">
    <property type="component" value="Chromosome II"/>
</dbReference>
<feature type="region of interest" description="Disordered" evidence="2">
    <location>
        <begin position="175"/>
        <end position="444"/>
    </location>
</feature>
<accession>A0A4P6XLB7</accession>
<dbReference type="EMBL" id="CP034457">
    <property type="protein sequence ID" value="QBM87325.1"/>
    <property type="molecule type" value="Genomic_DNA"/>
</dbReference>
<organism evidence="5 6">
    <name type="scientific">Metschnikowia aff. pulcherrima</name>
    <dbReference type="NCBI Taxonomy" id="2163413"/>
    <lineage>
        <taxon>Eukaryota</taxon>
        <taxon>Fungi</taxon>
        <taxon>Dikarya</taxon>
        <taxon>Ascomycota</taxon>
        <taxon>Saccharomycotina</taxon>
        <taxon>Pichiomycetes</taxon>
        <taxon>Metschnikowiaceae</taxon>
        <taxon>Metschnikowia</taxon>
    </lineage>
</organism>
<dbReference type="InterPro" id="IPR041679">
    <property type="entry name" value="DNA2/NAM7-like_C"/>
</dbReference>
<protein>
    <submittedName>
        <fullName evidence="5">AAA domain-containing protein</fullName>
    </submittedName>
</protein>
<feature type="compositionally biased region" description="Polar residues" evidence="2">
    <location>
        <begin position="321"/>
        <end position="337"/>
    </location>
</feature>
<evidence type="ECO:0000256" key="1">
    <source>
        <dbReference type="ARBA" id="ARBA00022806"/>
    </source>
</evidence>
<sequence>MSSRSQTSQTTRKKTSMFTCQTCEFTSPEIGKHLSQTRHKKVSYDDLQEPVECEECGDLNVHLLQMLRYGLSDLSLLCTNCSLKLKTEPTAEYTLSNGSLFLKLPQYYKFRDIHCKLCGSDRELAVGTVGGSQLVLCNDCIGKENVPANKFVSEDSDDFLFALLGIKEYIAKPGKTKGSGRKLGRKGGRDLAPKKFDPDAERRKAHYEKEKATRMSFKSEKTLKAVGSSSASPVISRGATPKPRDASKSENGGKNGKKENSRLPKGMATLNLKSNSSLMPGKDGELKERSTKHNRDNAKPDPSNKSTKATRDILPAKAGSNLLTNESGNPLGINSMQKSAKKREKPAKKAAVTTNDSQDSSLEKTDKPNQEGKKKLGKLDKPITAEKGGNEKMTKKSENGLSKTLKKKNTLNPDAPLQPNDGAKREPKKGKGADAKSTKDMVDAKSPATKIMKLPPGIFKHEPSSTPKLTYDSMEDYFNEMCYNLFLEEKMSIHTSQKVILTPEDFELEWYADQNKKHRQFKLNVLLTPEFLDRYLSKKMQNLKKNPFVAGQSLILMLGDDIPWYGNIVLVDTKSSNPKKGKPKRGRGHLNDSSPKLLEIIVELHKWNRMPLPITTDVRLLRVLPVSVPVSRVFTAMSRILNPRFIDMLLGKTPIRQIFFKNYLKFSRDSFNESQKVAVQSVMNNSITVLQGPPGTGKTSTIYEVILQLLDNLNTYPILVVAASNIAIDNIAEKLLPKHGHSILRIVSMEKEPEYNREHPLASICLHHKVYDGMPANLQESIKEMRRPNSKLSQSQYKKLLTTQIGYSDKIIALSRVIFTTTVVAGGNQLKPIPKMPVVIMDEATQSSEPTTLIPLSMNGVEKFVFVGDQKQLSSFSQVPNLSLSLFERILSNGTYKTPHMLDTQYRMHPAISKFPREKFYDGLLKDGLTPADRLMEGIPKNPVVFWDTCGKSHEGTVFSRFREDSGLTYANKGEVDFIQKVLIHLIYEKNIKKSEIGVITPYRGQRDLISSTLVKNDLVNPEKDDVHVEVDREDFYNESKPVTIHTVSDIMVASIDAFQGREKDFLIMSCVRSNKLNKIGFLSDARRMNVALTRARYGLILIGDVECLQNSDGLWREYIESLEEAGSIKKDADFKFDQ</sequence>
<dbReference type="STRING" id="2163413.A0A4P6XLB7"/>
<dbReference type="GO" id="GO:0003724">
    <property type="term" value="F:RNA helicase activity"/>
    <property type="evidence" value="ECO:0007669"/>
    <property type="project" value="TreeGrafter"/>
</dbReference>
<dbReference type="PANTHER" id="PTHR10887">
    <property type="entry name" value="DNA2/NAM7 HELICASE FAMILY"/>
    <property type="match status" value="1"/>
</dbReference>
<name>A0A4P6XLB7_9ASCO</name>
<dbReference type="CDD" id="cd18808">
    <property type="entry name" value="SF1_C_Upf1"/>
    <property type="match status" value="1"/>
</dbReference>
<dbReference type="Pfam" id="PF13086">
    <property type="entry name" value="AAA_11"/>
    <property type="match status" value="1"/>
</dbReference>
<proteinExistence type="predicted"/>
<reference evidence="6" key="1">
    <citation type="submission" date="2019-03" db="EMBL/GenBank/DDBJ databases">
        <title>Snf2 controls pulcherriminic acid biosynthesis and connects pigmentation and antifungal activity of the yeast Metschnikowia pulcherrima.</title>
        <authorList>
            <person name="Gore-Lloyd D."/>
            <person name="Sumann I."/>
            <person name="Brachmann A.O."/>
            <person name="Schneeberger K."/>
            <person name="Ortiz-Merino R.A."/>
            <person name="Moreno-Beltran M."/>
            <person name="Schlaefli M."/>
            <person name="Kirner P."/>
            <person name="Santos Kron A."/>
            <person name="Wolfe K.H."/>
            <person name="Piel J."/>
            <person name="Ahrens C.H."/>
            <person name="Henk D."/>
            <person name="Freimoser F.M."/>
        </authorList>
    </citation>
    <scope>NUCLEOTIDE SEQUENCE [LARGE SCALE GENOMIC DNA]</scope>
    <source>
        <strain evidence="6">APC 1.2</strain>
    </source>
</reference>
<evidence type="ECO:0000259" key="4">
    <source>
        <dbReference type="Pfam" id="PF13087"/>
    </source>
</evidence>
<dbReference type="InterPro" id="IPR041677">
    <property type="entry name" value="DNA2/NAM7_AAA_11"/>
</dbReference>
<dbReference type="GO" id="GO:0005737">
    <property type="term" value="C:cytoplasm"/>
    <property type="evidence" value="ECO:0007669"/>
    <property type="project" value="TreeGrafter"/>
</dbReference>
<feature type="compositionally biased region" description="Basic residues" evidence="2">
    <location>
        <begin position="175"/>
        <end position="186"/>
    </location>
</feature>
<dbReference type="FunFam" id="3.40.50.300:FF:002019">
    <property type="entry name" value="DNA helicase I"/>
    <property type="match status" value="1"/>
</dbReference>
<dbReference type="InterPro" id="IPR027417">
    <property type="entry name" value="P-loop_NTPase"/>
</dbReference>
<gene>
    <name evidence="5" type="primary">MPUL0B05270</name>
    <name evidence="5" type="ORF">METSCH_B05270</name>
</gene>
<dbReference type="AlphaFoldDB" id="A0A4P6XLB7"/>
<dbReference type="GO" id="GO:0000184">
    <property type="term" value="P:nuclear-transcribed mRNA catabolic process, nonsense-mediated decay"/>
    <property type="evidence" value="ECO:0007669"/>
    <property type="project" value="TreeGrafter"/>
</dbReference>
<feature type="compositionally biased region" description="Basic and acidic residues" evidence="2">
    <location>
        <begin position="282"/>
        <end position="299"/>
    </location>
</feature>
<evidence type="ECO:0000313" key="5">
    <source>
        <dbReference type="EMBL" id="QBM87325.1"/>
    </source>
</evidence>